<feature type="region of interest" description="Disordered" evidence="1">
    <location>
        <begin position="59"/>
        <end position="122"/>
    </location>
</feature>
<protein>
    <submittedName>
        <fullName evidence="2">Uncharacterized protein</fullName>
    </submittedName>
</protein>
<sequence length="122" mass="13549">MDFTQFDSRAGAETAGRLHLRHPATGIPLYADEAHEQPCIVLVKGTEARSAQAAMRAARQAKLAGGKTGEDADSTLEDPRPDDRCDRRVRDGRRHPARDDHRSHRRGDPRRDARADRDGFGP</sequence>
<accession>A0ABT2KCJ6</accession>
<comment type="caution">
    <text evidence="2">The sequence shown here is derived from an EMBL/GenBank/DDBJ whole genome shotgun (WGS) entry which is preliminary data.</text>
</comment>
<dbReference type="RefSeq" id="WP_260278184.1">
    <property type="nucleotide sequence ID" value="NZ_JANAVZ010000009.1"/>
</dbReference>
<organism evidence="2 3">
    <name type="scientific">Paracoccus maritimus</name>
    <dbReference type="NCBI Taxonomy" id="2933292"/>
    <lineage>
        <taxon>Bacteria</taxon>
        <taxon>Pseudomonadati</taxon>
        <taxon>Pseudomonadota</taxon>
        <taxon>Alphaproteobacteria</taxon>
        <taxon>Rhodobacterales</taxon>
        <taxon>Paracoccaceae</taxon>
        <taxon>Paracoccus</taxon>
    </lineage>
</organism>
<name>A0ABT2KCJ6_9RHOB</name>
<keyword evidence="3" id="KW-1185">Reference proteome</keyword>
<feature type="compositionally biased region" description="Basic and acidic residues" evidence="1">
    <location>
        <begin position="109"/>
        <end position="122"/>
    </location>
</feature>
<dbReference type="Proteomes" id="UP001320702">
    <property type="component" value="Unassembled WGS sequence"/>
</dbReference>
<evidence type="ECO:0000313" key="3">
    <source>
        <dbReference type="Proteomes" id="UP001320702"/>
    </source>
</evidence>
<evidence type="ECO:0000256" key="1">
    <source>
        <dbReference type="SAM" id="MobiDB-lite"/>
    </source>
</evidence>
<dbReference type="EMBL" id="JANAVZ010000009">
    <property type="protein sequence ID" value="MCT4334268.1"/>
    <property type="molecule type" value="Genomic_DNA"/>
</dbReference>
<feature type="compositionally biased region" description="Basic and acidic residues" evidence="1">
    <location>
        <begin position="77"/>
        <end position="89"/>
    </location>
</feature>
<evidence type="ECO:0000313" key="2">
    <source>
        <dbReference type="EMBL" id="MCT4334268.1"/>
    </source>
</evidence>
<proteinExistence type="predicted"/>
<gene>
    <name evidence="2" type="ORF">MU516_15490</name>
</gene>
<reference evidence="2 3" key="1">
    <citation type="submission" date="2022-04" db="EMBL/GenBank/DDBJ databases">
        <title>Paracoccus sp. YLB-12 draft genome sequence.</title>
        <authorList>
            <person name="Yu L."/>
        </authorList>
    </citation>
    <scope>NUCLEOTIDE SEQUENCE [LARGE SCALE GENOMIC DNA]</scope>
    <source>
        <strain evidence="2 3">YLB-12</strain>
    </source>
</reference>